<keyword evidence="2" id="KW-0378">Hydrolase</keyword>
<dbReference type="RefSeq" id="WP_115362448.1">
    <property type="nucleotide sequence ID" value="NZ_CP038012.1"/>
</dbReference>
<evidence type="ECO:0000259" key="4">
    <source>
        <dbReference type="SMART" id="SM00796"/>
    </source>
</evidence>
<dbReference type="Proteomes" id="UP000254519">
    <property type="component" value="Unassembled WGS sequence"/>
</dbReference>
<dbReference type="GO" id="GO:0005524">
    <property type="term" value="F:ATP binding"/>
    <property type="evidence" value="ECO:0007669"/>
    <property type="project" value="UniProtKB-KW"/>
</dbReference>
<dbReference type="NCBIfam" id="TIGR00370">
    <property type="entry name" value="5-oxoprolinase subunit PxpB"/>
    <property type="match status" value="1"/>
</dbReference>
<sequence length="234" mass="26221">MDYTIQPLGDQAVIVEFSNKISLNTHEHIQRITACLDREAPSWLIEYIPAYTTLTIFYSIIEFSGSSSPFQSVCEEFNKLLQNSQDEDNFTGRLVKIPVLYGGKYGPDLAHIATYHDLSEEEVISLHTGGDYIIHMIGFSPGFPFIGGLPEKIATPRKLTPRLSIPERSVGIAGKQTGIYPIETPGGWQIIGRTPVDLFLPNEEIPTLLQPGDQLQFYSISEEEYRHLRGESTC</sequence>
<evidence type="ECO:0000256" key="3">
    <source>
        <dbReference type="ARBA" id="ARBA00022840"/>
    </source>
</evidence>
<reference evidence="5 6" key="1">
    <citation type="submission" date="2018-06" db="EMBL/GenBank/DDBJ databases">
        <authorList>
            <consortium name="Pathogen Informatics"/>
            <person name="Doyle S."/>
        </authorList>
    </citation>
    <scope>NUCLEOTIDE SEQUENCE [LARGE SCALE GENOMIC DNA]</scope>
    <source>
        <strain evidence="6">ATCC 11859 / DSM 33 / NCIB 8841 / NCTC 4822</strain>
    </source>
</reference>
<dbReference type="SMART" id="SM00796">
    <property type="entry name" value="AHS1"/>
    <property type="match status" value="1"/>
</dbReference>
<evidence type="ECO:0000256" key="1">
    <source>
        <dbReference type="ARBA" id="ARBA00022741"/>
    </source>
</evidence>
<proteinExistence type="predicted"/>
<dbReference type="SUPFAM" id="SSF160467">
    <property type="entry name" value="PH0987 N-terminal domain-like"/>
    <property type="match status" value="1"/>
</dbReference>
<dbReference type="OrthoDB" id="9778567at2"/>
<name>A0A380C8Y4_SPOPA</name>
<dbReference type="Gene3D" id="2.40.100.10">
    <property type="entry name" value="Cyclophilin-like"/>
    <property type="match status" value="1"/>
</dbReference>
<evidence type="ECO:0000256" key="2">
    <source>
        <dbReference type="ARBA" id="ARBA00022801"/>
    </source>
</evidence>
<keyword evidence="6" id="KW-1185">Reference proteome</keyword>
<dbReference type="GO" id="GO:0016787">
    <property type="term" value="F:hydrolase activity"/>
    <property type="evidence" value="ECO:0007669"/>
    <property type="project" value="UniProtKB-KW"/>
</dbReference>
<dbReference type="PANTHER" id="PTHR34698:SF2">
    <property type="entry name" value="5-OXOPROLINASE SUBUNIT B"/>
    <property type="match status" value="1"/>
</dbReference>
<dbReference type="AlphaFoldDB" id="A0A380C8Y4"/>
<keyword evidence="1" id="KW-0547">Nucleotide-binding</keyword>
<organism evidence="5 6">
    <name type="scientific">Sporosarcina pasteurii</name>
    <name type="common">Bacillus pasteurii</name>
    <dbReference type="NCBI Taxonomy" id="1474"/>
    <lineage>
        <taxon>Bacteria</taxon>
        <taxon>Bacillati</taxon>
        <taxon>Bacillota</taxon>
        <taxon>Bacilli</taxon>
        <taxon>Bacillales</taxon>
        <taxon>Caryophanaceae</taxon>
        <taxon>Sporosarcina</taxon>
    </lineage>
</organism>
<dbReference type="Pfam" id="PF02682">
    <property type="entry name" value="CT_C_D"/>
    <property type="match status" value="1"/>
</dbReference>
<gene>
    <name evidence="5" type="primary">kipI</name>
    <name evidence="5" type="ORF">NCTC4822_02387</name>
</gene>
<dbReference type="InterPro" id="IPR029000">
    <property type="entry name" value="Cyclophilin-like_dom_sf"/>
</dbReference>
<dbReference type="Gene3D" id="3.30.1360.40">
    <property type="match status" value="1"/>
</dbReference>
<protein>
    <submittedName>
        <fullName evidence="5">Sporulation inhibitor kipI</fullName>
    </submittedName>
</protein>
<dbReference type="PANTHER" id="PTHR34698">
    <property type="entry name" value="5-OXOPROLINASE SUBUNIT B"/>
    <property type="match status" value="1"/>
</dbReference>
<accession>A0A380C8Y4</accession>
<dbReference type="SUPFAM" id="SSF50891">
    <property type="entry name" value="Cyclophilin-like"/>
    <property type="match status" value="1"/>
</dbReference>
<dbReference type="EMBL" id="UGYZ01000002">
    <property type="protein sequence ID" value="SUJ14176.1"/>
    <property type="molecule type" value="Genomic_DNA"/>
</dbReference>
<evidence type="ECO:0000313" key="6">
    <source>
        <dbReference type="Proteomes" id="UP000254519"/>
    </source>
</evidence>
<feature type="domain" description="Carboxyltransferase" evidence="4">
    <location>
        <begin position="3"/>
        <end position="209"/>
    </location>
</feature>
<dbReference type="InterPro" id="IPR003833">
    <property type="entry name" value="CT_C_D"/>
</dbReference>
<evidence type="ECO:0000313" key="5">
    <source>
        <dbReference type="EMBL" id="SUJ14176.1"/>
    </source>
</evidence>
<dbReference type="InterPro" id="IPR010016">
    <property type="entry name" value="PxpB"/>
</dbReference>
<keyword evidence="3" id="KW-0067">ATP-binding</keyword>